<reference evidence="13 14" key="1">
    <citation type="submission" date="2018-11" db="EMBL/GenBank/DDBJ databases">
        <title>Aureibaculum marinum gen. nov., sp. nov., a member of the family Flavobacteriaceae isolated from the Bohai Sea.</title>
        <authorList>
            <person name="Ji X."/>
        </authorList>
    </citation>
    <scope>NUCLEOTIDE SEQUENCE [LARGE SCALE GENOMIC DNA]</scope>
    <source>
        <strain evidence="13 14">BH-SD17</strain>
    </source>
</reference>
<keyword evidence="7" id="KW-0408">Iron</keyword>
<comment type="catalytic activity">
    <reaction evidence="11">
        <text>Fe(II)-heme o + 2 A + H2O = Fe(II)-heme a + 2 AH2</text>
        <dbReference type="Rhea" id="RHEA:63388"/>
        <dbReference type="ChEBI" id="CHEBI:13193"/>
        <dbReference type="ChEBI" id="CHEBI:15377"/>
        <dbReference type="ChEBI" id="CHEBI:17499"/>
        <dbReference type="ChEBI" id="CHEBI:60530"/>
        <dbReference type="ChEBI" id="CHEBI:61715"/>
        <dbReference type="EC" id="1.17.99.9"/>
    </reaction>
    <physiologicalReaction direction="left-to-right" evidence="11">
        <dbReference type="Rhea" id="RHEA:63389"/>
    </physiologicalReaction>
</comment>
<feature type="transmembrane region" description="Helical" evidence="12">
    <location>
        <begin position="12"/>
        <end position="32"/>
    </location>
</feature>
<keyword evidence="6" id="KW-0560">Oxidoreductase</keyword>
<evidence type="ECO:0000256" key="3">
    <source>
        <dbReference type="ARBA" id="ARBA00022692"/>
    </source>
</evidence>
<comment type="subcellular location">
    <subcellularLocation>
        <location evidence="2">Membrane</location>
        <topology evidence="2">Multi-pass membrane protein</topology>
    </subcellularLocation>
</comment>
<comment type="pathway">
    <text evidence="10">Porphyrin-containing compound metabolism; heme A biosynthesis; heme A from heme O: step 1/1.</text>
</comment>
<feature type="transmembrane region" description="Helical" evidence="12">
    <location>
        <begin position="127"/>
        <end position="145"/>
    </location>
</feature>
<evidence type="ECO:0000313" key="13">
    <source>
        <dbReference type="EMBL" id="RPD97777.1"/>
    </source>
</evidence>
<organism evidence="13 14">
    <name type="scientific">Aureibaculum marinum</name>
    <dbReference type="NCBI Taxonomy" id="2487930"/>
    <lineage>
        <taxon>Bacteria</taxon>
        <taxon>Pseudomonadati</taxon>
        <taxon>Bacteroidota</taxon>
        <taxon>Flavobacteriia</taxon>
        <taxon>Flavobacteriales</taxon>
        <taxon>Flavobacteriaceae</taxon>
        <taxon>Aureibaculum</taxon>
    </lineage>
</organism>
<gene>
    <name evidence="13" type="ORF">EGM88_08290</name>
</gene>
<dbReference type="PANTHER" id="PTHR23289:SF2">
    <property type="entry name" value="CYTOCHROME C OXIDASE ASSEMBLY PROTEIN COX15 HOMOLOG"/>
    <property type="match status" value="1"/>
</dbReference>
<name>A0A3N4NSY6_9FLAO</name>
<evidence type="ECO:0000256" key="5">
    <source>
        <dbReference type="ARBA" id="ARBA00022989"/>
    </source>
</evidence>
<dbReference type="EMBL" id="RPFJ01000009">
    <property type="protein sequence ID" value="RPD97777.1"/>
    <property type="molecule type" value="Genomic_DNA"/>
</dbReference>
<evidence type="ECO:0000256" key="2">
    <source>
        <dbReference type="ARBA" id="ARBA00004141"/>
    </source>
</evidence>
<evidence type="ECO:0000256" key="1">
    <source>
        <dbReference type="ARBA" id="ARBA00001970"/>
    </source>
</evidence>
<dbReference type="GO" id="GO:0016653">
    <property type="term" value="F:oxidoreductase activity, acting on NAD(P)H, heme protein as acceptor"/>
    <property type="evidence" value="ECO:0007669"/>
    <property type="project" value="TreeGrafter"/>
</dbReference>
<keyword evidence="8" id="KW-0350">Heme biosynthesis</keyword>
<comment type="caution">
    <text evidence="13">The sequence shown here is derived from an EMBL/GenBank/DDBJ whole genome shotgun (WGS) entry which is preliminary data.</text>
</comment>
<dbReference type="GO" id="GO:0120547">
    <property type="term" value="F:heme A synthase activity"/>
    <property type="evidence" value="ECO:0007669"/>
    <property type="project" value="UniProtKB-EC"/>
</dbReference>
<evidence type="ECO:0000256" key="9">
    <source>
        <dbReference type="ARBA" id="ARBA00023136"/>
    </source>
</evidence>
<evidence type="ECO:0000313" key="14">
    <source>
        <dbReference type="Proteomes" id="UP000270856"/>
    </source>
</evidence>
<evidence type="ECO:0000256" key="12">
    <source>
        <dbReference type="SAM" id="Phobius"/>
    </source>
</evidence>
<keyword evidence="5 12" id="KW-1133">Transmembrane helix</keyword>
<keyword evidence="3 12" id="KW-0812">Transmembrane</keyword>
<feature type="transmembrane region" description="Helical" evidence="12">
    <location>
        <begin position="194"/>
        <end position="216"/>
    </location>
</feature>
<dbReference type="PANTHER" id="PTHR23289">
    <property type="entry name" value="CYTOCHROME C OXIDASE ASSEMBLY PROTEIN COX15"/>
    <property type="match status" value="1"/>
</dbReference>
<proteinExistence type="predicted"/>
<dbReference type="InterPro" id="IPR003780">
    <property type="entry name" value="COX15/CtaA_fam"/>
</dbReference>
<feature type="transmembrane region" description="Helical" evidence="12">
    <location>
        <begin position="160"/>
        <end position="182"/>
    </location>
</feature>
<evidence type="ECO:0000256" key="6">
    <source>
        <dbReference type="ARBA" id="ARBA00023002"/>
    </source>
</evidence>
<keyword evidence="4" id="KW-0479">Metal-binding</keyword>
<dbReference type="OrthoDB" id="9793156at2"/>
<feature type="transmembrane region" description="Helical" evidence="12">
    <location>
        <begin position="322"/>
        <end position="346"/>
    </location>
</feature>
<keyword evidence="14" id="KW-1185">Reference proteome</keyword>
<dbReference type="AlphaFoldDB" id="A0A3N4NSY6"/>
<dbReference type="Proteomes" id="UP000270856">
    <property type="component" value="Unassembled WGS sequence"/>
</dbReference>
<accession>A0A3N4NSY6</accession>
<dbReference type="RefSeq" id="WP_123897502.1">
    <property type="nucleotide sequence ID" value="NZ_RPFJ01000009.1"/>
</dbReference>
<comment type="cofactor">
    <cofactor evidence="1">
        <name>heme b</name>
        <dbReference type="ChEBI" id="CHEBI:60344"/>
    </cofactor>
</comment>
<feature type="transmembrane region" description="Helical" evidence="12">
    <location>
        <begin position="293"/>
        <end position="316"/>
    </location>
</feature>
<evidence type="ECO:0000256" key="8">
    <source>
        <dbReference type="ARBA" id="ARBA00023133"/>
    </source>
</evidence>
<evidence type="ECO:0000256" key="4">
    <source>
        <dbReference type="ARBA" id="ARBA00022723"/>
    </source>
</evidence>
<keyword evidence="9 12" id="KW-0472">Membrane</keyword>
<evidence type="ECO:0000256" key="11">
    <source>
        <dbReference type="ARBA" id="ARBA00048044"/>
    </source>
</evidence>
<dbReference type="GO" id="GO:0006784">
    <property type="term" value="P:heme A biosynthetic process"/>
    <property type="evidence" value="ECO:0007669"/>
    <property type="project" value="InterPro"/>
</dbReference>
<dbReference type="Pfam" id="PF02628">
    <property type="entry name" value="COX15-CtaA"/>
    <property type="match status" value="1"/>
</dbReference>
<dbReference type="GO" id="GO:0046872">
    <property type="term" value="F:metal ion binding"/>
    <property type="evidence" value="ECO:0007669"/>
    <property type="project" value="UniProtKB-KW"/>
</dbReference>
<dbReference type="InterPro" id="IPR023754">
    <property type="entry name" value="HemeA_Synthase_type2"/>
</dbReference>
<evidence type="ECO:0000256" key="10">
    <source>
        <dbReference type="ARBA" id="ARBA00044501"/>
    </source>
</evidence>
<feature type="transmembrane region" description="Helical" evidence="12">
    <location>
        <begin position="97"/>
        <end position="115"/>
    </location>
</feature>
<dbReference type="GO" id="GO:0016020">
    <property type="term" value="C:membrane"/>
    <property type="evidence" value="ECO:0007669"/>
    <property type="project" value="UniProtKB-SubCell"/>
</dbReference>
<evidence type="ECO:0000256" key="7">
    <source>
        <dbReference type="ARBA" id="ARBA00023004"/>
    </source>
</evidence>
<protein>
    <submittedName>
        <fullName evidence="13">Heme A synthase</fullName>
    </submittedName>
</protein>
<sequence>MTLSNYKYSKTIRIWLIIGLVMLIGQVVLGGITRLTGSGLSITRWDIVSGTIPPLNVEQWQEAFDLYKETPQYHKINSHFDLSDFKFIYFWEYFHRLWVRILGFIFLIPFIIFVIRKKIDFYLIKRLFLVVLFAALTASAGWIMVKSGLVDRPWVNAYKLTLHFILALTSIVFMVKTIADVYNFNNNSEKKPGIIIPIFIGVTYIQMIFAGLMAGMKAGLYYQSWPDMNGYFIPKVLHQLENWKWMNLTNYDTFIFAPALIQFIHRLLAYLLIFFTVYLYYTYRKITSRLSKLWLNIITILIFVQLTLGVLIVLNINPGIPLFYGVMHQLIGLLFFISLFFFYFSLRKEPTK</sequence>
<feature type="transmembrane region" description="Helical" evidence="12">
    <location>
        <begin position="254"/>
        <end position="281"/>
    </location>
</feature>